<organism evidence="2">
    <name type="scientific">Thermohahella caldifontis</name>
    <dbReference type="NCBI Taxonomy" id="3142973"/>
    <lineage>
        <taxon>Bacteria</taxon>
        <taxon>Pseudomonadati</taxon>
        <taxon>Pseudomonadota</taxon>
        <taxon>Gammaproteobacteria</taxon>
        <taxon>Oceanospirillales</taxon>
        <taxon>Hahellaceae</taxon>
        <taxon>Thermohahella</taxon>
    </lineage>
</organism>
<dbReference type="KEGG" id="tcd:AAIA72_05020"/>
<keyword evidence="1" id="KW-0732">Signal</keyword>
<dbReference type="RefSeq" id="WP_369602329.1">
    <property type="nucleotide sequence ID" value="NZ_CP154858.1"/>
</dbReference>
<sequence>MKAVRYLCVWMGLTFGHAWADCQLAPGEMARVDDWSVPANLFETLYERYHAEGSYEGSPDAFLQELIDNHLIARAEQQKLGDQAFPHRDSGVGFTTRANLSRQRTGLITGLYAQQLDAWMREHFPDGITSVMHFGLPDNWSARLRAEKPLLDAGLSPETERWASSVEVARLALQGRAFSLSLFDVWDTLNIQGRMVLLEGDRALVENFATRWALEVVTDDWASRHLPGREYVFLRDLVNDRYLAQRFRQRMGFHLGLHDDNPALSEAARQVSDKDIRAWYDKHADEFDVVEQVEAQWIHADQPEEAENPDQLPADQIRTGWLSRKDGWLATFAFTQQPGQWSKATRDPAGGWIRIRVLKRETRRLPPDSETVRYAASQALAWERLRQAHDQKLDALRAAARICKADPGAHT</sequence>
<accession>A0AB39UZD4</accession>
<reference evidence="2" key="1">
    <citation type="submission" date="2024-05" db="EMBL/GenBank/DDBJ databases">
        <title>Genome sequencing of novel strain.</title>
        <authorList>
            <person name="Ganbat D."/>
            <person name="Ganbat S."/>
            <person name="Lee S.-J."/>
        </authorList>
    </citation>
    <scope>NUCLEOTIDE SEQUENCE</scope>
    <source>
        <strain evidence="2">SMD15-11</strain>
    </source>
</reference>
<dbReference type="GO" id="GO:0016853">
    <property type="term" value="F:isomerase activity"/>
    <property type="evidence" value="ECO:0007669"/>
    <property type="project" value="UniProtKB-KW"/>
</dbReference>
<dbReference type="AlphaFoldDB" id="A0AB39UZD4"/>
<dbReference type="EMBL" id="CP154858">
    <property type="protein sequence ID" value="XDT73335.1"/>
    <property type="molecule type" value="Genomic_DNA"/>
</dbReference>
<gene>
    <name evidence="2" type="ORF">AAIA72_05020</name>
</gene>
<protein>
    <submittedName>
        <fullName evidence="2">Peptidylprolyl isomerase</fullName>
    </submittedName>
</protein>
<evidence type="ECO:0000313" key="2">
    <source>
        <dbReference type="EMBL" id="XDT73335.1"/>
    </source>
</evidence>
<name>A0AB39UZD4_9GAMM</name>
<evidence type="ECO:0000256" key="1">
    <source>
        <dbReference type="SAM" id="SignalP"/>
    </source>
</evidence>
<feature type="chain" id="PRO_5044302371" evidence="1">
    <location>
        <begin position="21"/>
        <end position="411"/>
    </location>
</feature>
<proteinExistence type="predicted"/>
<keyword evidence="2" id="KW-0413">Isomerase</keyword>
<feature type="signal peptide" evidence="1">
    <location>
        <begin position="1"/>
        <end position="20"/>
    </location>
</feature>